<evidence type="ECO:0000313" key="5">
    <source>
        <dbReference type="Proteomes" id="UP001633002"/>
    </source>
</evidence>
<dbReference type="PANTHER" id="PTHR32285:SF48">
    <property type="entry name" value="PROTEIN TRICHOME BIREFRINGENCE-LIKE 19"/>
    <property type="match status" value="1"/>
</dbReference>
<protein>
    <recommendedName>
        <fullName evidence="3">Trichome birefringence-like C-terminal domain-containing protein</fullName>
    </recommendedName>
</protein>
<feature type="transmembrane region" description="Helical" evidence="2">
    <location>
        <begin position="33"/>
        <end position="62"/>
    </location>
</feature>
<dbReference type="InterPro" id="IPR026057">
    <property type="entry name" value="TBL_C"/>
</dbReference>
<comment type="similarity">
    <text evidence="1">Belongs to the PC-esterase family. TBL subfamily.</text>
</comment>
<dbReference type="Proteomes" id="UP001633002">
    <property type="component" value="Unassembled WGS sequence"/>
</dbReference>
<organism evidence="4 5">
    <name type="scientific">Riccia sorocarpa</name>
    <dbReference type="NCBI Taxonomy" id="122646"/>
    <lineage>
        <taxon>Eukaryota</taxon>
        <taxon>Viridiplantae</taxon>
        <taxon>Streptophyta</taxon>
        <taxon>Embryophyta</taxon>
        <taxon>Marchantiophyta</taxon>
        <taxon>Marchantiopsida</taxon>
        <taxon>Marchantiidae</taxon>
        <taxon>Marchantiales</taxon>
        <taxon>Ricciaceae</taxon>
        <taxon>Riccia</taxon>
    </lineage>
</organism>
<gene>
    <name evidence="4" type="ORF">R1sor_014835</name>
</gene>
<comment type="caution">
    <text evidence="4">The sequence shown here is derived from an EMBL/GenBank/DDBJ whole genome shotgun (WGS) entry which is preliminary data.</text>
</comment>
<evidence type="ECO:0000313" key="4">
    <source>
        <dbReference type="EMBL" id="KAL3688526.1"/>
    </source>
</evidence>
<evidence type="ECO:0000256" key="1">
    <source>
        <dbReference type="ARBA" id="ARBA00007727"/>
    </source>
</evidence>
<dbReference type="Pfam" id="PF13839">
    <property type="entry name" value="PC-Esterase"/>
    <property type="match status" value="1"/>
</dbReference>
<keyword evidence="2" id="KW-1133">Transmembrane helix</keyword>
<dbReference type="PANTHER" id="PTHR32285">
    <property type="entry name" value="PROTEIN TRICHOME BIREFRINGENCE-LIKE 9-RELATED"/>
    <property type="match status" value="1"/>
</dbReference>
<keyword evidence="2" id="KW-0812">Transmembrane</keyword>
<dbReference type="EMBL" id="JBJQOH010000004">
    <property type="protein sequence ID" value="KAL3688526.1"/>
    <property type="molecule type" value="Genomic_DNA"/>
</dbReference>
<keyword evidence="5" id="KW-1185">Reference proteome</keyword>
<dbReference type="AlphaFoldDB" id="A0ABD3HER5"/>
<feature type="domain" description="Trichome birefringence-like C-terminal" evidence="3">
    <location>
        <begin position="318"/>
        <end position="433"/>
    </location>
</feature>
<keyword evidence="2" id="KW-0472">Membrane</keyword>
<name>A0ABD3HER5_9MARC</name>
<evidence type="ECO:0000256" key="2">
    <source>
        <dbReference type="SAM" id="Phobius"/>
    </source>
</evidence>
<reference evidence="4 5" key="1">
    <citation type="submission" date="2024-09" db="EMBL/GenBank/DDBJ databases">
        <title>Chromosome-scale assembly of Riccia sorocarpa.</title>
        <authorList>
            <person name="Paukszto L."/>
        </authorList>
    </citation>
    <scope>NUCLEOTIDE SEQUENCE [LARGE SCALE GENOMIC DNA]</scope>
    <source>
        <strain evidence="4">LP-2024</strain>
        <tissue evidence="4">Aerial parts of the thallus</tissue>
    </source>
</reference>
<sequence length="439" mass="50624">MESEPRKYMRLLSSKWSMERWMRNGNSKVQPELISYISIFVCNWFMAVCSLCLLGSTMWIFYQESSDPSLMNNLPWLDYIPVRSSVGADIQNISNVDEPLIKASYIRGKEAVQQFRDHLKCFSESGKWVYDPTPRHLPWNYIGEAYGSKCDKGHQRSGPGHVAYDRAEAIARDGNISTWLVREELKWVWQTNSSCPFRAVNRDDLCRRIGPRRNVMFVGDSLNHQTSYSLMNNLVLNGNGYGPLSLGNQTTDGVYEMCGDIFGAGNGFKVSFVRNDRLTPVVSPKVNRTGNYYEFPWLNLVDEWDVKVLVMNRGAHYEEDAAYAQALRNIFTILSDRFPHVRVIYRNTPPGHVHCETYKGPLTERQNASNLPWHWGEFHRQNQLAAKIVEEFQYIYMDVDTMISLRADGHIGKRDCLHYCVPGPLDLSIQYLYNVLLLL</sequence>
<dbReference type="InterPro" id="IPR029962">
    <property type="entry name" value="TBL"/>
</dbReference>
<accession>A0ABD3HER5</accession>
<proteinExistence type="inferred from homology"/>
<evidence type="ECO:0000259" key="3">
    <source>
        <dbReference type="Pfam" id="PF13839"/>
    </source>
</evidence>